<dbReference type="AlphaFoldDB" id="A0A6A5W509"/>
<gene>
    <name evidence="3" type="ORF">P154DRAFT_583566</name>
</gene>
<protein>
    <recommendedName>
        <fullName evidence="2">Clr5 domain-containing protein</fullName>
    </recommendedName>
</protein>
<dbReference type="OrthoDB" id="5308957at2759"/>
<dbReference type="EMBL" id="ML977840">
    <property type="protein sequence ID" value="KAF1992706.1"/>
    <property type="molecule type" value="Genomic_DNA"/>
</dbReference>
<dbReference type="Pfam" id="PF14420">
    <property type="entry name" value="Clr5"/>
    <property type="match status" value="1"/>
</dbReference>
<evidence type="ECO:0000259" key="2">
    <source>
        <dbReference type="Pfam" id="PF14420"/>
    </source>
</evidence>
<feature type="domain" description="Clr5" evidence="2">
    <location>
        <begin position="65"/>
        <end position="117"/>
    </location>
</feature>
<accession>A0A6A5W509</accession>
<proteinExistence type="predicted"/>
<evidence type="ECO:0000313" key="4">
    <source>
        <dbReference type="Proteomes" id="UP000799779"/>
    </source>
</evidence>
<dbReference type="PANTHER" id="PTHR38788:SF3">
    <property type="entry name" value="CLR5 DOMAIN-CONTAINING PROTEIN"/>
    <property type="match status" value="1"/>
</dbReference>
<dbReference type="PANTHER" id="PTHR38788">
    <property type="entry name" value="CLR5 DOMAIN-CONTAINING PROTEIN"/>
    <property type="match status" value="1"/>
</dbReference>
<dbReference type="Proteomes" id="UP000799779">
    <property type="component" value="Unassembled WGS sequence"/>
</dbReference>
<feature type="compositionally biased region" description="Polar residues" evidence="1">
    <location>
        <begin position="205"/>
        <end position="216"/>
    </location>
</feature>
<evidence type="ECO:0000256" key="1">
    <source>
        <dbReference type="SAM" id="MobiDB-lite"/>
    </source>
</evidence>
<feature type="region of interest" description="Disordered" evidence="1">
    <location>
        <begin position="170"/>
        <end position="216"/>
    </location>
</feature>
<name>A0A6A5W509_9PLEO</name>
<sequence>MAQRLGYHDEIYTQPAYVLTGSPSCVYSGTPRSYRTDNSTLVDILSNHGIHYPTPAHHDVLTDVDPWEQHKPLLEKLWLDDDLELEQIRGKMQREFRFKRTLRQYKTRFITVWGWRKNIKLEEALFIMRLKIERERAGRRSIFRLRGRLVNTDDLKRYLRRKRIDDVVRSANEKQVESPDTLECYDPPDSPPPSPPMDPEDIESLNPSELGSQDLAMTSPNLSRCQSLFGQTSQLASIATFVTDQSPQDFDHGSGAVVTATPASSASHFPILRRRNGTNPRRQAFGAIQPHMFSISRSPSASRTPDLSNLERVVFNVNAFLRGTYDSGSFAPSSAWNLVKSQQPGVNLDHFESLWFSGFRLNLEGLHGPEIKIFDEVFRRAGELLQNGDPRAMKYMLDMLIHIAHDLPEIDTHMRDYLACMAQRVLPHNHPWRLIMMAIVGMDKVTLKYALLEAWRVANGVYKERLGCFDQQYLSSYPDYLASLGYDQSSEAALYQLLQALMAQCGRFDSRVLNLRLKYTWTVLDGDNKAEALKLFSDLLRDTSFVGNDVVRLRCLESIAGCYYQFGRSAEAGCGNAAAGGDYAAAESHNAAAQLYFAAAEHYQSEAILLSQTRKWIENMLRTKTRLYGWLKKERRDKEAGLLLHEINQLTGISDYP</sequence>
<feature type="compositionally biased region" description="Pro residues" evidence="1">
    <location>
        <begin position="188"/>
        <end position="197"/>
    </location>
</feature>
<keyword evidence="4" id="KW-1185">Reference proteome</keyword>
<evidence type="ECO:0000313" key="3">
    <source>
        <dbReference type="EMBL" id="KAF1992706.1"/>
    </source>
</evidence>
<organism evidence="3 4">
    <name type="scientific">Amniculicola lignicola CBS 123094</name>
    <dbReference type="NCBI Taxonomy" id="1392246"/>
    <lineage>
        <taxon>Eukaryota</taxon>
        <taxon>Fungi</taxon>
        <taxon>Dikarya</taxon>
        <taxon>Ascomycota</taxon>
        <taxon>Pezizomycotina</taxon>
        <taxon>Dothideomycetes</taxon>
        <taxon>Pleosporomycetidae</taxon>
        <taxon>Pleosporales</taxon>
        <taxon>Amniculicolaceae</taxon>
        <taxon>Amniculicola</taxon>
    </lineage>
</organism>
<reference evidence="3" key="1">
    <citation type="journal article" date="2020" name="Stud. Mycol.">
        <title>101 Dothideomycetes genomes: a test case for predicting lifestyles and emergence of pathogens.</title>
        <authorList>
            <person name="Haridas S."/>
            <person name="Albert R."/>
            <person name="Binder M."/>
            <person name="Bloem J."/>
            <person name="Labutti K."/>
            <person name="Salamov A."/>
            <person name="Andreopoulos B."/>
            <person name="Baker S."/>
            <person name="Barry K."/>
            <person name="Bills G."/>
            <person name="Bluhm B."/>
            <person name="Cannon C."/>
            <person name="Castanera R."/>
            <person name="Culley D."/>
            <person name="Daum C."/>
            <person name="Ezra D."/>
            <person name="Gonzalez J."/>
            <person name="Henrissat B."/>
            <person name="Kuo A."/>
            <person name="Liang C."/>
            <person name="Lipzen A."/>
            <person name="Lutzoni F."/>
            <person name="Magnuson J."/>
            <person name="Mondo S."/>
            <person name="Nolan M."/>
            <person name="Ohm R."/>
            <person name="Pangilinan J."/>
            <person name="Park H.-J."/>
            <person name="Ramirez L."/>
            <person name="Alfaro M."/>
            <person name="Sun H."/>
            <person name="Tritt A."/>
            <person name="Yoshinaga Y."/>
            <person name="Zwiers L.-H."/>
            <person name="Turgeon B."/>
            <person name="Goodwin S."/>
            <person name="Spatafora J."/>
            <person name="Crous P."/>
            <person name="Grigoriev I."/>
        </authorList>
    </citation>
    <scope>NUCLEOTIDE SEQUENCE</scope>
    <source>
        <strain evidence="3">CBS 123094</strain>
    </source>
</reference>
<dbReference type="InterPro" id="IPR025676">
    <property type="entry name" value="Clr5_dom"/>
</dbReference>